<feature type="compositionally biased region" description="Gly residues" evidence="1">
    <location>
        <begin position="47"/>
        <end position="74"/>
    </location>
</feature>
<feature type="region of interest" description="Disordered" evidence="1">
    <location>
        <begin position="1"/>
        <end position="105"/>
    </location>
</feature>
<protein>
    <submittedName>
        <fullName evidence="2">Uncharacterized protein</fullName>
    </submittedName>
</protein>
<feature type="compositionally biased region" description="Low complexity" evidence="1">
    <location>
        <begin position="21"/>
        <end position="30"/>
    </location>
</feature>
<keyword evidence="3" id="KW-1185">Reference proteome</keyword>
<dbReference type="EMBL" id="CM000129">
    <property type="protein sequence ID" value="EAY93313.1"/>
    <property type="molecule type" value="Genomic_DNA"/>
</dbReference>
<feature type="compositionally biased region" description="Gly residues" evidence="1">
    <location>
        <begin position="81"/>
        <end position="93"/>
    </location>
</feature>
<name>A2XR53_ORYSI</name>
<sequence>MRHTADSITTHTTTLVATSDSSSGGRSFSNNGGGGGKGRGNGKGKRTGGGGGGSGGSSGGNGGSGGRNSNGSGGVPASSGNRGGGGGGGGDQTGSGNPRPPTGPWVVYPQWAAASWPTAPPQPWSASWRPVGGPGLLGPRPNYLPQQQQAFVTNDSMGQPTWDQSGLISAINNMSLQGPYNSGWVADSGCFLPHGLL</sequence>
<accession>A2XR53</accession>
<dbReference type="Gramene" id="BGIOSGA016019-TA">
    <property type="protein sequence ID" value="BGIOSGA016019-PA"/>
    <property type="gene ID" value="BGIOSGA016019"/>
</dbReference>
<dbReference type="AlphaFoldDB" id="A2XR53"/>
<gene>
    <name evidence="2" type="ORF">OsI_15119</name>
</gene>
<evidence type="ECO:0000256" key="1">
    <source>
        <dbReference type="SAM" id="MobiDB-lite"/>
    </source>
</evidence>
<evidence type="ECO:0000313" key="3">
    <source>
        <dbReference type="Proteomes" id="UP000007015"/>
    </source>
</evidence>
<organism evidence="2 3">
    <name type="scientific">Oryza sativa subsp. indica</name>
    <name type="common">Rice</name>
    <dbReference type="NCBI Taxonomy" id="39946"/>
    <lineage>
        <taxon>Eukaryota</taxon>
        <taxon>Viridiplantae</taxon>
        <taxon>Streptophyta</taxon>
        <taxon>Embryophyta</taxon>
        <taxon>Tracheophyta</taxon>
        <taxon>Spermatophyta</taxon>
        <taxon>Magnoliopsida</taxon>
        <taxon>Liliopsida</taxon>
        <taxon>Poales</taxon>
        <taxon>Poaceae</taxon>
        <taxon>BOP clade</taxon>
        <taxon>Oryzoideae</taxon>
        <taxon>Oryzeae</taxon>
        <taxon>Oryzinae</taxon>
        <taxon>Oryza</taxon>
        <taxon>Oryza sativa</taxon>
    </lineage>
</organism>
<proteinExistence type="predicted"/>
<evidence type="ECO:0000313" key="2">
    <source>
        <dbReference type="EMBL" id="EAY93313.1"/>
    </source>
</evidence>
<reference evidence="2 3" key="1">
    <citation type="journal article" date="2005" name="PLoS Biol.">
        <title>The genomes of Oryza sativa: a history of duplications.</title>
        <authorList>
            <person name="Yu J."/>
            <person name="Wang J."/>
            <person name="Lin W."/>
            <person name="Li S."/>
            <person name="Li H."/>
            <person name="Zhou J."/>
            <person name="Ni P."/>
            <person name="Dong W."/>
            <person name="Hu S."/>
            <person name="Zeng C."/>
            <person name="Zhang J."/>
            <person name="Zhang Y."/>
            <person name="Li R."/>
            <person name="Xu Z."/>
            <person name="Li S."/>
            <person name="Li X."/>
            <person name="Zheng H."/>
            <person name="Cong L."/>
            <person name="Lin L."/>
            <person name="Yin J."/>
            <person name="Geng J."/>
            <person name="Li G."/>
            <person name="Shi J."/>
            <person name="Liu J."/>
            <person name="Lv H."/>
            <person name="Li J."/>
            <person name="Wang J."/>
            <person name="Deng Y."/>
            <person name="Ran L."/>
            <person name="Shi X."/>
            <person name="Wang X."/>
            <person name="Wu Q."/>
            <person name="Li C."/>
            <person name="Ren X."/>
            <person name="Wang J."/>
            <person name="Wang X."/>
            <person name="Li D."/>
            <person name="Liu D."/>
            <person name="Zhang X."/>
            <person name="Ji Z."/>
            <person name="Zhao W."/>
            <person name="Sun Y."/>
            <person name="Zhang Z."/>
            <person name="Bao J."/>
            <person name="Han Y."/>
            <person name="Dong L."/>
            <person name="Ji J."/>
            <person name="Chen P."/>
            <person name="Wu S."/>
            <person name="Liu J."/>
            <person name="Xiao Y."/>
            <person name="Bu D."/>
            <person name="Tan J."/>
            <person name="Yang L."/>
            <person name="Ye C."/>
            <person name="Zhang J."/>
            <person name="Xu J."/>
            <person name="Zhou Y."/>
            <person name="Yu Y."/>
            <person name="Zhang B."/>
            <person name="Zhuang S."/>
            <person name="Wei H."/>
            <person name="Liu B."/>
            <person name="Lei M."/>
            <person name="Yu H."/>
            <person name="Li Y."/>
            <person name="Xu H."/>
            <person name="Wei S."/>
            <person name="He X."/>
            <person name="Fang L."/>
            <person name="Zhang Z."/>
            <person name="Zhang Y."/>
            <person name="Huang X."/>
            <person name="Su Z."/>
            <person name="Tong W."/>
            <person name="Li J."/>
            <person name="Tong Z."/>
            <person name="Li S."/>
            <person name="Ye J."/>
            <person name="Wang L."/>
            <person name="Fang L."/>
            <person name="Lei T."/>
            <person name="Chen C."/>
            <person name="Chen H."/>
            <person name="Xu Z."/>
            <person name="Li H."/>
            <person name="Huang H."/>
            <person name="Zhang F."/>
            <person name="Xu H."/>
            <person name="Li N."/>
            <person name="Zhao C."/>
            <person name="Li S."/>
            <person name="Dong L."/>
            <person name="Huang Y."/>
            <person name="Li L."/>
            <person name="Xi Y."/>
            <person name="Qi Q."/>
            <person name="Li W."/>
            <person name="Zhang B."/>
            <person name="Hu W."/>
            <person name="Zhang Y."/>
            <person name="Tian X."/>
            <person name="Jiao Y."/>
            <person name="Liang X."/>
            <person name="Jin J."/>
            <person name="Gao L."/>
            <person name="Zheng W."/>
            <person name="Hao B."/>
            <person name="Liu S."/>
            <person name="Wang W."/>
            <person name="Yuan L."/>
            <person name="Cao M."/>
            <person name="McDermott J."/>
            <person name="Samudrala R."/>
            <person name="Wang J."/>
            <person name="Wong G.K."/>
            <person name="Yang H."/>
        </authorList>
    </citation>
    <scope>NUCLEOTIDE SEQUENCE [LARGE SCALE GENOMIC DNA]</scope>
    <source>
        <strain evidence="3">cv. 93-11</strain>
    </source>
</reference>
<dbReference type="HOGENOM" id="CLU_1386204_0_0_1"/>
<dbReference type="Proteomes" id="UP000007015">
    <property type="component" value="Chromosome 4"/>
</dbReference>